<evidence type="ECO:0000313" key="2">
    <source>
        <dbReference type="EMBL" id="QQK75116.1"/>
    </source>
</evidence>
<keyword evidence="1" id="KW-1133">Transmembrane helix</keyword>
<dbReference type="EMBL" id="CP054705">
    <property type="protein sequence ID" value="QQK75116.1"/>
    <property type="molecule type" value="Genomic_DNA"/>
</dbReference>
<gene>
    <name evidence="2" type="ORF">HUG15_05515</name>
    <name evidence="3" type="ORF">HUG15_05845</name>
</gene>
<evidence type="ECO:0000313" key="3">
    <source>
        <dbReference type="EMBL" id="QQK75176.1"/>
    </source>
</evidence>
<reference evidence="3 4" key="1">
    <citation type="submission" date="2020-06" db="EMBL/GenBank/DDBJ databases">
        <title>Genomic analysis of Salicibibacter sp. NKC5-3.</title>
        <authorList>
            <person name="Oh Y.J."/>
        </authorList>
    </citation>
    <scope>NUCLEOTIDE SEQUENCE [LARGE SCALE GENOMIC DNA]</scope>
    <source>
        <strain evidence="3 4">NKC5-3</strain>
    </source>
</reference>
<proteinExistence type="predicted"/>
<evidence type="ECO:0000256" key="1">
    <source>
        <dbReference type="SAM" id="Phobius"/>
    </source>
</evidence>
<dbReference type="AlphaFoldDB" id="A0A7T6Z2L1"/>
<name>A0A7T6Z2L1_9BACI</name>
<organism evidence="3 4">
    <name type="scientific">Salicibibacter cibarius</name>
    <dbReference type="NCBI Taxonomy" id="2743000"/>
    <lineage>
        <taxon>Bacteria</taxon>
        <taxon>Bacillati</taxon>
        <taxon>Bacillota</taxon>
        <taxon>Bacilli</taxon>
        <taxon>Bacillales</taxon>
        <taxon>Bacillaceae</taxon>
        <taxon>Salicibibacter</taxon>
    </lineage>
</organism>
<dbReference type="Proteomes" id="UP000595823">
    <property type="component" value="Chromosome"/>
</dbReference>
<feature type="transmembrane region" description="Helical" evidence="1">
    <location>
        <begin position="34"/>
        <end position="54"/>
    </location>
</feature>
<evidence type="ECO:0000313" key="4">
    <source>
        <dbReference type="Proteomes" id="UP000595823"/>
    </source>
</evidence>
<dbReference type="KEGG" id="scia:HUG15_05845"/>
<keyword evidence="1" id="KW-0812">Transmembrane</keyword>
<accession>A0A7T6Z2L1</accession>
<dbReference type="KEGG" id="scia:HUG15_05515"/>
<keyword evidence="4" id="KW-1185">Reference proteome</keyword>
<protein>
    <submittedName>
        <fullName evidence="3">Uncharacterized protein</fullName>
    </submittedName>
</protein>
<feature type="transmembrane region" description="Helical" evidence="1">
    <location>
        <begin position="61"/>
        <end position="80"/>
    </location>
</feature>
<keyword evidence="1" id="KW-0472">Membrane</keyword>
<dbReference type="EMBL" id="CP054705">
    <property type="protein sequence ID" value="QQK75176.1"/>
    <property type="molecule type" value="Genomic_DNA"/>
</dbReference>
<dbReference type="RefSeq" id="WP_200127723.1">
    <property type="nucleotide sequence ID" value="NZ_CP054705.1"/>
</dbReference>
<sequence>MEDQATQPNPNIAYAEGKRPGKKTFYLWTLPKGIILGTTGAAILIAGLFLIFTILGIIPGIGMVITSALFFVLAIPIVGVDCPACGKESAKYASNFITENGKCSACKNHFRIEWTNKPEWMQDKKKKKKK</sequence>